<organism evidence="1">
    <name type="scientific">Brassica cretica</name>
    <name type="common">Mustard</name>
    <dbReference type="NCBI Taxonomy" id="69181"/>
    <lineage>
        <taxon>Eukaryota</taxon>
        <taxon>Viridiplantae</taxon>
        <taxon>Streptophyta</taxon>
        <taxon>Embryophyta</taxon>
        <taxon>Tracheophyta</taxon>
        <taxon>Spermatophyta</taxon>
        <taxon>Magnoliopsida</taxon>
        <taxon>eudicotyledons</taxon>
        <taxon>Gunneridae</taxon>
        <taxon>Pentapetalae</taxon>
        <taxon>rosids</taxon>
        <taxon>malvids</taxon>
        <taxon>Brassicales</taxon>
        <taxon>Brassicaceae</taxon>
        <taxon>Brassiceae</taxon>
        <taxon>Brassica</taxon>
    </lineage>
</organism>
<name>A0A3N6R8W1_BRACR</name>
<evidence type="ECO:0000313" key="1">
    <source>
        <dbReference type="EMBL" id="KAF2571198.1"/>
    </source>
</evidence>
<reference evidence="1" key="1">
    <citation type="submission" date="2019-12" db="EMBL/GenBank/DDBJ databases">
        <title>Genome sequencing and annotation of Brassica cretica.</title>
        <authorList>
            <person name="Studholme D.J."/>
            <person name="Sarris P.F."/>
        </authorList>
    </citation>
    <scope>NUCLEOTIDE SEQUENCE</scope>
    <source>
        <strain evidence="1">PFS-102/07</strain>
        <tissue evidence="1">Leaf</tissue>
    </source>
</reference>
<sequence length="74" mass="8649">MFMGKKYLVFAGYTKIRLHGRDCNEGKVIYHGSGFLLESSTFSTSWDEIARLITNQSMEKKKRFCLRYAFQVTL</sequence>
<dbReference type="AlphaFoldDB" id="A0A3N6R8W1"/>
<protein>
    <submittedName>
        <fullName evidence="1">Uncharacterized protein</fullName>
    </submittedName>
</protein>
<comment type="caution">
    <text evidence="1">The sequence shown here is derived from an EMBL/GenBank/DDBJ whole genome shotgun (WGS) entry which is preliminary data.</text>
</comment>
<accession>A0A3N6R8W1</accession>
<proteinExistence type="predicted"/>
<gene>
    <name evidence="1" type="ORF">F2Q70_00004992</name>
</gene>
<dbReference type="EMBL" id="QGKY02001015">
    <property type="protein sequence ID" value="KAF2571198.1"/>
    <property type="molecule type" value="Genomic_DNA"/>
</dbReference>